<dbReference type="RefSeq" id="WP_265382432.1">
    <property type="nucleotide sequence ID" value="NZ_CP110615.1"/>
</dbReference>
<keyword evidence="3" id="KW-1185">Reference proteome</keyword>
<name>A0ABY6NY53_9NOCA</name>
<sequence>MRRDATAAVLAVAAVSLLLGGCTSSEKGTATAAPASASSTSAGASSSPESSSSSASASGDLTAWAASFCSAAKPISDATSTIGDPSAADMSTPDGAKAYIVGIYSTFASAFTDTATAISTLDAPPVDGAEDFVPKAAAAFTAAGQTFQGLADQASAVDLTDPSALQALTGGLSTMSDPFQGAFTELEASTPAELDSALTNTPECAALGK</sequence>
<evidence type="ECO:0000313" key="2">
    <source>
        <dbReference type="EMBL" id="UZJ24325.1"/>
    </source>
</evidence>
<protein>
    <recommendedName>
        <fullName evidence="4">Lipoprotein</fullName>
    </recommendedName>
</protein>
<organism evidence="2 3">
    <name type="scientific">Rhodococcus antarcticus</name>
    <dbReference type="NCBI Taxonomy" id="2987751"/>
    <lineage>
        <taxon>Bacteria</taxon>
        <taxon>Bacillati</taxon>
        <taxon>Actinomycetota</taxon>
        <taxon>Actinomycetes</taxon>
        <taxon>Mycobacteriales</taxon>
        <taxon>Nocardiaceae</taxon>
        <taxon>Rhodococcus</taxon>
    </lineage>
</organism>
<dbReference type="Proteomes" id="UP001164965">
    <property type="component" value="Chromosome"/>
</dbReference>
<evidence type="ECO:0000256" key="1">
    <source>
        <dbReference type="SAM" id="MobiDB-lite"/>
    </source>
</evidence>
<evidence type="ECO:0000313" key="3">
    <source>
        <dbReference type="Proteomes" id="UP001164965"/>
    </source>
</evidence>
<dbReference type="PROSITE" id="PS51257">
    <property type="entry name" value="PROKAR_LIPOPROTEIN"/>
    <property type="match status" value="1"/>
</dbReference>
<feature type="region of interest" description="Disordered" evidence="1">
    <location>
        <begin position="26"/>
        <end position="56"/>
    </location>
</feature>
<gene>
    <name evidence="2" type="ORF">RHODO2019_14370</name>
</gene>
<accession>A0ABY6NY53</accession>
<proteinExistence type="predicted"/>
<feature type="compositionally biased region" description="Low complexity" evidence="1">
    <location>
        <begin position="28"/>
        <end position="56"/>
    </location>
</feature>
<dbReference type="EMBL" id="CP110615">
    <property type="protein sequence ID" value="UZJ24325.1"/>
    <property type="molecule type" value="Genomic_DNA"/>
</dbReference>
<evidence type="ECO:0008006" key="4">
    <source>
        <dbReference type="Google" id="ProtNLM"/>
    </source>
</evidence>
<reference evidence="2" key="1">
    <citation type="submission" date="2022-10" db="EMBL/GenBank/DDBJ databases">
        <title>Rhodococcus sp.75.</title>
        <authorList>
            <person name="Sun M."/>
        </authorList>
    </citation>
    <scope>NUCLEOTIDE SEQUENCE</scope>
    <source>
        <strain evidence="2">75</strain>
    </source>
</reference>